<keyword evidence="9" id="KW-0862">Zinc</keyword>
<feature type="compositionally biased region" description="Basic and acidic residues" evidence="11">
    <location>
        <begin position="691"/>
        <end position="702"/>
    </location>
</feature>
<dbReference type="PANTHER" id="PTHR22884">
    <property type="entry name" value="SET DOMAIN PROTEINS"/>
    <property type="match status" value="1"/>
</dbReference>
<dbReference type="Proteomes" id="UP001201812">
    <property type="component" value="Unassembled WGS sequence"/>
</dbReference>
<keyword evidence="4" id="KW-0489">Methyltransferase</keyword>
<evidence type="ECO:0000256" key="2">
    <source>
        <dbReference type="ARBA" id="ARBA00004286"/>
    </source>
</evidence>
<evidence type="ECO:0000256" key="9">
    <source>
        <dbReference type="ARBA" id="ARBA00022833"/>
    </source>
</evidence>
<dbReference type="SUPFAM" id="SSF82199">
    <property type="entry name" value="SET domain"/>
    <property type="match status" value="1"/>
</dbReference>
<evidence type="ECO:0000256" key="3">
    <source>
        <dbReference type="ARBA" id="ARBA00022454"/>
    </source>
</evidence>
<dbReference type="GO" id="GO:0005634">
    <property type="term" value="C:nucleus"/>
    <property type="evidence" value="ECO:0007669"/>
    <property type="project" value="UniProtKB-SubCell"/>
</dbReference>
<feature type="compositionally biased region" description="Basic and acidic residues" evidence="11">
    <location>
        <begin position="21"/>
        <end position="32"/>
    </location>
</feature>
<evidence type="ECO:0000259" key="13">
    <source>
        <dbReference type="PROSITE" id="PS51215"/>
    </source>
</evidence>
<organism evidence="14 15">
    <name type="scientific">Ditylenchus destructor</name>
    <dbReference type="NCBI Taxonomy" id="166010"/>
    <lineage>
        <taxon>Eukaryota</taxon>
        <taxon>Metazoa</taxon>
        <taxon>Ecdysozoa</taxon>
        <taxon>Nematoda</taxon>
        <taxon>Chromadorea</taxon>
        <taxon>Rhabditida</taxon>
        <taxon>Tylenchina</taxon>
        <taxon>Tylenchomorpha</taxon>
        <taxon>Sphaerularioidea</taxon>
        <taxon>Anguinidae</taxon>
        <taxon>Anguininae</taxon>
        <taxon>Ditylenchus</taxon>
    </lineage>
</organism>
<evidence type="ECO:0000256" key="5">
    <source>
        <dbReference type="ARBA" id="ARBA00022679"/>
    </source>
</evidence>
<dbReference type="Gene3D" id="2.170.270.10">
    <property type="entry name" value="SET domain"/>
    <property type="match status" value="1"/>
</dbReference>
<dbReference type="InterPro" id="IPR050777">
    <property type="entry name" value="SET2_Histone-Lys_MeTrsfase"/>
</dbReference>
<dbReference type="GO" id="GO:0008270">
    <property type="term" value="F:zinc ion binding"/>
    <property type="evidence" value="ECO:0007669"/>
    <property type="project" value="UniProtKB-KW"/>
</dbReference>
<dbReference type="PROSITE" id="PS51215">
    <property type="entry name" value="AWS"/>
    <property type="match status" value="1"/>
</dbReference>
<evidence type="ECO:0000256" key="11">
    <source>
        <dbReference type="SAM" id="MobiDB-lite"/>
    </source>
</evidence>
<evidence type="ECO:0000256" key="7">
    <source>
        <dbReference type="ARBA" id="ARBA00022723"/>
    </source>
</evidence>
<keyword evidence="6" id="KW-0949">S-adenosyl-L-methionine</keyword>
<feature type="region of interest" description="Disordered" evidence="11">
    <location>
        <begin position="14"/>
        <end position="39"/>
    </location>
</feature>
<accession>A0AAD4N6M9</accession>
<keyword evidence="5" id="KW-0808">Transferase</keyword>
<comment type="subcellular location">
    <subcellularLocation>
        <location evidence="2">Chromosome</location>
    </subcellularLocation>
    <subcellularLocation>
        <location evidence="1">Nucleus</location>
    </subcellularLocation>
</comment>
<dbReference type="EMBL" id="JAKKPZ010000015">
    <property type="protein sequence ID" value="KAI1713486.1"/>
    <property type="molecule type" value="Genomic_DNA"/>
</dbReference>
<dbReference type="InterPro" id="IPR001965">
    <property type="entry name" value="Znf_PHD"/>
</dbReference>
<evidence type="ECO:0000313" key="14">
    <source>
        <dbReference type="EMBL" id="KAI1713486.1"/>
    </source>
</evidence>
<keyword evidence="7" id="KW-0479">Metal-binding</keyword>
<dbReference type="SMART" id="SM00249">
    <property type="entry name" value="PHD"/>
    <property type="match status" value="3"/>
</dbReference>
<protein>
    <submittedName>
        <fullName evidence="14">SET domain-containing protein</fullName>
    </submittedName>
</protein>
<evidence type="ECO:0000256" key="6">
    <source>
        <dbReference type="ARBA" id="ARBA00022691"/>
    </source>
</evidence>
<dbReference type="Pfam" id="PF00856">
    <property type="entry name" value="SET"/>
    <property type="match status" value="1"/>
</dbReference>
<dbReference type="InterPro" id="IPR046341">
    <property type="entry name" value="SET_dom_sf"/>
</dbReference>
<dbReference type="Pfam" id="PF22908">
    <property type="entry name" value="PHD_NSD"/>
    <property type="match status" value="1"/>
</dbReference>
<dbReference type="AlphaFoldDB" id="A0AAD4N6M9"/>
<dbReference type="GO" id="GO:0032259">
    <property type="term" value="P:methylation"/>
    <property type="evidence" value="ECO:0007669"/>
    <property type="project" value="UniProtKB-KW"/>
</dbReference>
<keyword evidence="3" id="KW-0158">Chromosome</keyword>
<keyword evidence="15" id="KW-1185">Reference proteome</keyword>
<dbReference type="InterPro" id="IPR055198">
    <property type="entry name" value="NSD_PHD"/>
</dbReference>
<dbReference type="GO" id="GO:0005694">
    <property type="term" value="C:chromosome"/>
    <property type="evidence" value="ECO:0007669"/>
    <property type="project" value="UniProtKB-SubCell"/>
</dbReference>
<gene>
    <name evidence="14" type="ORF">DdX_09001</name>
</gene>
<evidence type="ECO:0000256" key="1">
    <source>
        <dbReference type="ARBA" id="ARBA00004123"/>
    </source>
</evidence>
<evidence type="ECO:0000313" key="15">
    <source>
        <dbReference type="Proteomes" id="UP001201812"/>
    </source>
</evidence>
<evidence type="ECO:0000256" key="10">
    <source>
        <dbReference type="ARBA" id="ARBA00023242"/>
    </source>
</evidence>
<feature type="domain" description="AWS" evidence="13">
    <location>
        <begin position="436"/>
        <end position="486"/>
    </location>
</feature>
<dbReference type="SMART" id="SM00317">
    <property type="entry name" value="SET"/>
    <property type="match status" value="1"/>
</dbReference>
<sequence>MNPIKERIRAAQSINPMRSRRSVDLSCERTNDENSPPVLRPRIVDNKPKHVKPVRKPKKQILSSSNSCTDIYSEARPNQNFLEKSLSLPAVSKPKTPLNLDAVILPPVVFPLSKSPRLKNDSKWLTTSPIYVADSRVTGPFDFPSRKRHLFCFICGNEDDGIIKCSTSSCTVKFHEACARKYTGGGYTFNFMQRNKGIHCSRHHCAQCFADHNRVRCFNGDMINCSQCELSWHTDCIPGGCVPNSKKEIICPRHIAFPNPPHLHILHCADCQQKPADDEKLVKCNNCLRSLHFKCFKESSHSEVGDDSVELREKAICNWCNGFDFVRYGQYCMARLGATKWYPGKIVSNKKYPKEDRLLVVPMSEADYFFVSEAKKTDIFEEWEEAQEEVIKNSPENSIPKSSQINPSYSNGEVVRKIMKCKYSTQETRPSKDFQKNFDLCQCKPGVADRCGPSSNCINRALRVECPQECELVNGNCNNRAISSGKNCVKVAIKPSKSTARYFGAFSEEEIPANGFVGEYVGEIITHAEKERRIERISKLNSIEAQYYIMDLDHNRAIDAHYYGNDMRYVNHSCEPNCAVQVITSDTDDHIVLVALRTIRKGDELSFDYNMYSTTTGRSVPRCLCNAKNCTGILSAQRIAKSKKSSVSSASVSSANSKTRLIALTSATSKTFNREKSFDDCSSRKRGRHEKKQDQESPDQSRKLRRSTMKQQCLEAIAENDD</sequence>
<comment type="caution">
    <text evidence="14">The sequence shown here is derived from an EMBL/GenBank/DDBJ whole genome shotgun (WGS) entry which is preliminary data.</text>
</comment>
<feature type="compositionally biased region" description="Basic and acidic residues" evidence="11">
    <location>
        <begin position="672"/>
        <end position="683"/>
    </location>
</feature>
<reference evidence="14" key="1">
    <citation type="submission" date="2022-01" db="EMBL/GenBank/DDBJ databases">
        <title>Genome Sequence Resource for Two Populations of Ditylenchus destructor, the Migratory Endoparasitic Phytonematode.</title>
        <authorList>
            <person name="Zhang H."/>
            <person name="Lin R."/>
            <person name="Xie B."/>
        </authorList>
    </citation>
    <scope>NUCLEOTIDE SEQUENCE</scope>
    <source>
        <strain evidence="14">BazhouSP</strain>
    </source>
</reference>
<feature type="domain" description="SET" evidence="12">
    <location>
        <begin position="489"/>
        <end position="610"/>
    </location>
</feature>
<evidence type="ECO:0000256" key="8">
    <source>
        <dbReference type="ARBA" id="ARBA00022771"/>
    </source>
</evidence>
<dbReference type="GO" id="GO:0042054">
    <property type="term" value="F:histone methyltransferase activity"/>
    <property type="evidence" value="ECO:0007669"/>
    <property type="project" value="InterPro"/>
</dbReference>
<feature type="region of interest" description="Disordered" evidence="11">
    <location>
        <begin position="672"/>
        <end position="710"/>
    </location>
</feature>
<dbReference type="CDD" id="cd15566">
    <property type="entry name" value="PHD3_NSD"/>
    <property type="match status" value="1"/>
</dbReference>
<dbReference type="PROSITE" id="PS50280">
    <property type="entry name" value="SET"/>
    <property type="match status" value="1"/>
</dbReference>
<evidence type="ECO:0000256" key="4">
    <source>
        <dbReference type="ARBA" id="ARBA00022603"/>
    </source>
</evidence>
<name>A0AAD4N6M9_9BILA</name>
<dbReference type="InterPro" id="IPR006560">
    <property type="entry name" value="AWS_dom"/>
</dbReference>
<dbReference type="InterPro" id="IPR001214">
    <property type="entry name" value="SET_dom"/>
</dbReference>
<keyword evidence="8" id="KW-0863">Zinc-finger</keyword>
<keyword evidence="10" id="KW-0539">Nucleus</keyword>
<evidence type="ECO:0000259" key="12">
    <source>
        <dbReference type="PROSITE" id="PS50280"/>
    </source>
</evidence>
<proteinExistence type="predicted"/>